<accession>X0T4C6</accession>
<dbReference type="AlphaFoldDB" id="X0T4C6"/>
<organism evidence="1">
    <name type="scientific">marine sediment metagenome</name>
    <dbReference type="NCBI Taxonomy" id="412755"/>
    <lineage>
        <taxon>unclassified sequences</taxon>
        <taxon>metagenomes</taxon>
        <taxon>ecological metagenomes</taxon>
    </lineage>
</organism>
<protein>
    <submittedName>
        <fullName evidence="1">Uncharacterized protein</fullName>
    </submittedName>
</protein>
<sequence length="77" mass="9191">MYTINDIDKIIEFKSWNDKKKIDELLRIDCDLYTNLGIESTKSDRAEAKKNSRKIYRQIKLIDYKIGNDFLVAMDRD</sequence>
<dbReference type="EMBL" id="BARS01017858">
    <property type="protein sequence ID" value="GAF88069.1"/>
    <property type="molecule type" value="Genomic_DNA"/>
</dbReference>
<name>X0T4C6_9ZZZZ</name>
<evidence type="ECO:0000313" key="1">
    <source>
        <dbReference type="EMBL" id="GAF88069.1"/>
    </source>
</evidence>
<gene>
    <name evidence="1" type="ORF">S01H1_29149</name>
</gene>
<reference evidence="1" key="1">
    <citation type="journal article" date="2014" name="Front. Microbiol.">
        <title>High frequency of phylogenetically diverse reductive dehalogenase-homologous genes in deep subseafloor sedimentary metagenomes.</title>
        <authorList>
            <person name="Kawai M."/>
            <person name="Futagami T."/>
            <person name="Toyoda A."/>
            <person name="Takaki Y."/>
            <person name="Nishi S."/>
            <person name="Hori S."/>
            <person name="Arai W."/>
            <person name="Tsubouchi T."/>
            <person name="Morono Y."/>
            <person name="Uchiyama I."/>
            <person name="Ito T."/>
            <person name="Fujiyama A."/>
            <person name="Inagaki F."/>
            <person name="Takami H."/>
        </authorList>
    </citation>
    <scope>NUCLEOTIDE SEQUENCE</scope>
    <source>
        <strain evidence="1">Expedition CK06-06</strain>
    </source>
</reference>
<proteinExistence type="predicted"/>
<comment type="caution">
    <text evidence="1">The sequence shown here is derived from an EMBL/GenBank/DDBJ whole genome shotgun (WGS) entry which is preliminary data.</text>
</comment>